<evidence type="ECO:0000256" key="2">
    <source>
        <dbReference type="SAM" id="SignalP"/>
    </source>
</evidence>
<accession>A0A7S4UCE9</accession>
<organism evidence="3">
    <name type="scientific">Guillardia theta</name>
    <name type="common">Cryptophyte</name>
    <name type="synonym">Cryptomonas phi</name>
    <dbReference type="NCBI Taxonomy" id="55529"/>
    <lineage>
        <taxon>Eukaryota</taxon>
        <taxon>Cryptophyceae</taxon>
        <taxon>Pyrenomonadales</taxon>
        <taxon>Geminigeraceae</taxon>
        <taxon>Guillardia</taxon>
    </lineage>
</organism>
<dbReference type="EMBL" id="HBKN01046737">
    <property type="protein sequence ID" value="CAE2336505.1"/>
    <property type="molecule type" value="Transcribed_RNA"/>
</dbReference>
<evidence type="ECO:0000313" key="3">
    <source>
        <dbReference type="EMBL" id="CAE2336505.1"/>
    </source>
</evidence>
<gene>
    <name evidence="3" type="ORF">GTHE00462_LOCUS36501</name>
</gene>
<sequence length="206" mass="22914">MSGNFQLFLAFLLCFPGADCLQTRSVEHRSNSWDVVLTANNTWRAPGRRELLSYSSEKSPTQDGREAESVEEHAEISWRDSLKVGQIRRNFVERFASIAAIPIGFFTFGLGVVITPLGLATTAAVGLYAVIKYERPYKFIHSLRNTTEVSPCQKEDDVALGDNNSNVVVFRVPVPPPSIQSRTPAKPRSLWKTCFLPCFCGLRGST</sequence>
<dbReference type="AlphaFoldDB" id="A0A7S4UCE9"/>
<reference evidence="3" key="1">
    <citation type="submission" date="2021-01" db="EMBL/GenBank/DDBJ databases">
        <authorList>
            <person name="Corre E."/>
            <person name="Pelletier E."/>
            <person name="Niang G."/>
            <person name="Scheremetjew M."/>
            <person name="Finn R."/>
            <person name="Kale V."/>
            <person name="Holt S."/>
            <person name="Cochrane G."/>
            <person name="Meng A."/>
            <person name="Brown T."/>
            <person name="Cohen L."/>
        </authorList>
    </citation>
    <scope>NUCLEOTIDE SEQUENCE</scope>
    <source>
        <strain evidence="3">CCMP 2712</strain>
    </source>
</reference>
<protein>
    <submittedName>
        <fullName evidence="3">Uncharacterized protein</fullName>
    </submittedName>
</protein>
<name>A0A7S4UCE9_GUITH</name>
<keyword evidence="1" id="KW-0472">Membrane</keyword>
<keyword evidence="1" id="KW-1133">Transmembrane helix</keyword>
<feature type="signal peptide" evidence="2">
    <location>
        <begin position="1"/>
        <end position="20"/>
    </location>
</feature>
<keyword evidence="2" id="KW-0732">Signal</keyword>
<keyword evidence="1" id="KW-0812">Transmembrane</keyword>
<feature type="chain" id="PRO_5030566092" evidence="2">
    <location>
        <begin position="21"/>
        <end position="206"/>
    </location>
</feature>
<feature type="transmembrane region" description="Helical" evidence="1">
    <location>
        <begin position="98"/>
        <end position="131"/>
    </location>
</feature>
<proteinExistence type="predicted"/>
<evidence type="ECO:0000256" key="1">
    <source>
        <dbReference type="SAM" id="Phobius"/>
    </source>
</evidence>